<proteinExistence type="inferred from homology"/>
<dbReference type="GO" id="GO:0006412">
    <property type="term" value="P:translation"/>
    <property type="evidence" value="ECO:0007669"/>
    <property type="project" value="InterPro"/>
</dbReference>
<comment type="caution">
    <text evidence="5">The sequence shown here is derived from an EMBL/GenBank/DDBJ whole genome shotgun (WGS) entry which is preliminary data.</text>
</comment>
<dbReference type="PANTHER" id="PTHR11722">
    <property type="entry name" value="60S RIBOSOMAL PROTEIN L13"/>
    <property type="match status" value="1"/>
</dbReference>
<keyword evidence="3" id="KW-0687">Ribonucleoprotein</keyword>
<evidence type="ECO:0000313" key="6">
    <source>
        <dbReference type="Proteomes" id="UP000593572"/>
    </source>
</evidence>
<protein>
    <recommendedName>
        <fullName evidence="7">60S ribosomal protein L13</fullName>
    </recommendedName>
</protein>
<name>A0A7J8LM18_9ROSI</name>
<comment type="similarity">
    <text evidence="1">Belongs to the eukaryotic ribosomal protein eL13 family.</text>
</comment>
<dbReference type="InterPro" id="IPR001380">
    <property type="entry name" value="Ribosomal_eL13"/>
</dbReference>
<organism evidence="5 6">
    <name type="scientific">Gossypium lobatum</name>
    <dbReference type="NCBI Taxonomy" id="34289"/>
    <lineage>
        <taxon>Eukaryota</taxon>
        <taxon>Viridiplantae</taxon>
        <taxon>Streptophyta</taxon>
        <taxon>Embryophyta</taxon>
        <taxon>Tracheophyta</taxon>
        <taxon>Spermatophyta</taxon>
        <taxon>Magnoliopsida</taxon>
        <taxon>eudicotyledons</taxon>
        <taxon>Gunneridae</taxon>
        <taxon>Pentapetalae</taxon>
        <taxon>rosids</taxon>
        <taxon>malvids</taxon>
        <taxon>Malvales</taxon>
        <taxon>Malvaceae</taxon>
        <taxon>Malvoideae</taxon>
        <taxon>Gossypium</taxon>
    </lineage>
</organism>
<dbReference type="PANTHER" id="PTHR11722:SF0">
    <property type="entry name" value="LARGE RIBOSOMAL SUBUNIT PROTEIN EL13"/>
    <property type="match status" value="1"/>
</dbReference>
<evidence type="ECO:0000256" key="4">
    <source>
        <dbReference type="SAM" id="MobiDB-lite"/>
    </source>
</evidence>
<feature type="non-terminal residue" evidence="5">
    <location>
        <position position="96"/>
    </location>
</feature>
<dbReference type="AlphaFoldDB" id="A0A7J8LM18"/>
<gene>
    <name evidence="5" type="ORF">Golob_012631</name>
</gene>
<dbReference type="GO" id="GO:0003735">
    <property type="term" value="F:structural constituent of ribosome"/>
    <property type="evidence" value="ECO:0007669"/>
    <property type="project" value="InterPro"/>
</dbReference>
<evidence type="ECO:0000313" key="5">
    <source>
        <dbReference type="EMBL" id="MBA0553449.1"/>
    </source>
</evidence>
<dbReference type="GO" id="GO:0022625">
    <property type="term" value="C:cytosolic large ribosomal subunit"/>
    <property type="evidence" value="ECO:0007669"/>
    <property type="project" value="TreeGrafter"/>
</dbReference>
<evidence type="ECO:0000256" key="3">
    <source>
        <dbReference type="ARBA" id="ARBA00023274"/>
    </source>
</evidence>
<dbReference type="Proteomes" id="UP000593572">
    <property type="component" value="Unassembled WGS sequence"/>
</dbReference>
<sequence length="96" mass="10963">NVQRLKTYKAKLVVFPRRARKSKAGDSTAEELATATQMQGPYMPISREKPSVELVKVTEEMKSFKAYNKLRVERTNARHIGARLKKAAEAEKEDKK</sequence>
<dbReference type="Pfam" id="PF01294">
    <property type="entry name" value="Ribosomal_L13e"/>
    <property type="match status" value="1"/>
</dbReference>
<dbReference type="EMBL" id="JABEZX010000004">
    <property type="protein sequence ID" value="MBA0553449.1"/>
    <property type="molecule type" value="Genomic_DNA"/>
</dbReference>
<dbReference type="GO" id="GO:0003723">
    <property type="term" value="F:RNA binding"/>
    <property type="evidence" value="ECO:0007669"/>
    <property type="project" value="TreeGrafter"/>
</dbReference>
<evidence type="ECO:0000256" key="2">
    <source>
        <dbReference type="ARBA" id="ARBA00022980"/>
    </source>
</evidence>
<feature type="region of interest" description="Disordered" evidence="4">
    <location>
        <begin position="20"/>
        <end position="47"/>
    </location>
</feature>
<dbReference type="Gene3D" id="1.20.5.110">
    <property type="match status" value="1"/>
</dbReference>
<evidence type="ECO:0000256" key="1">
    <source>
        <dbReference type="ARBA" id="ARBA00005640"/>
    </source>
</evidence>
<keyword evidence="6" id="KW-1185">Reference proteome</keyword>
<keyword evidence="2" id="KW-0689">Ribosomal protein</keyword>
<accession>A0A7J8LM18</accession>
<evidence type="ECO:0008006" key="7">
    <source>
        <dbReference type="Google" id="ProtNLM"/>
    </source>
</evidence>
<dbReference type="FunFam" id="1.20.5.110:FF:000003">
    <property type="entry name" value="60S ribosomal protein L13"/>
    <property type="match status" value="1"/>
</dbReference>
<reference evidence="5 6" key="1">
    <citation type="journal article" date="2019" name="Genome Biol. Evol.">
        <title>Insights into the evolution of the New World diploid cottons (Gossypium, subgenus Houzingenia) based on genome sequencing.</title>
        <authorList>
            <person name="Grover C.E."/>
            <person name="Arick M.A. 2nd"/>
            <person name="Thrash A."/>
            <person name="Conover J.L."/>
            <person name="Sanders W.S."/>
            <person name="Peterson D.G."/>
            <person name="Frelichowski J.E."/>
            <person name="Scheffler J.A."/>
            <person name="Scheffler B.E."/>
            <person name="Wendel J.F."/>
        </authorList>
    </citation>
    <scope>NUCLEOTIDE SEQUENCE [LARGE SCALE GENOMIC DNA]</scope>
    <source>
        <strain evidence="5">157</strain>
        <tissue evidence="5">Leaf</tissue>
    </source>
</reference>